<dbReference type="RefSeq" id="WP_332902354.1">
    <property type="nucleotide sequence ID" value="NZ_JBAGLP010000118.1"/>
</dbReference>
<dbReference type="SUPFAM" id="SSF48452">
    <property type="entry name" value="TPR-like"/>
    <property type="match status" value="1"/>
</dbReference>
<comment type="caution">
    <text evidence="5">The sequence shown here is derived from an EMBL/GenBank/DDBJ whole genome shotgun (WGS) entry which is preliminary data.</text>
</comment>
<accession>A0ABU7Z8N7</accession>
<dbReference type="SUPFAM" id="SSF46894">
    <property type="entry name" value="C-terminal effector domain of the bipartite response regulators"/>
    <property type="match status" value="1"/>
</dbReference>
<dbReference type="InterPro" id="IPR016032">
    <property type="entry name" value="Sig_transdc_resp-reg_C-effctor"/>
</dbReference>
<evidence type="ECO:0000259" key="4">
    <source>
        <dbReference type="PROSITE" id="PS50043"/>
    </source>
</evidence>
<gene>
    <name evidence="5" type="ORF">V5O49_11465</name>
</gene>
<dbReference type="InterPro" id="IPR000792">
    <property type="entry name" value="Tscrpt_reg_LuxR_C"/>
</dbReference>
<dbReference type="PANTHER" id="PTHR16305:SF35">
    <property type="entry name" value="TRANSCRIPTIONAL ACTIVATOR DOMAIN"/>
    <property type="match status" value="1"/>
</dbReference>
<reference evidence="5" key="2">
    <citation type="submission" date="2024-02" db="EMBL/GenBank/DDBJ databases">
        <authorList>
            <person name="Prathaban M."/>
            <person name="Mythili R."/>
            <person name="Sharmila Devi N."/>
            <person name="Sobanaa M."/>
            <person name="Prathiviraj R."/>
            <person name="Selvin J."/>
        </authorList>
    </citation>
    <scope>NUCLEOTIDE SEQUENCE</scope>
    <source>
        <strain evidence="5">MP1014</strain>
    </source>
</reference>
<dbReference type="PROSITE" id="PS50043">
    <property type="entry name" value="HTH_LUXR_2"/>
    <property type="match status" value="1"/>
</dbReference>
<keyword evidence="6" id="KW-1185">Reference proteome</keyword>
<dbReference type="InterPro" id="IPR011990">
    <property type="entry name" value="TPR-like_helical_dom_sf"/>
</dbReference>
<keyword evidence="2" id="KW-0067">ATP-binding</keyword>
<dbReference type="CDD" id="cd06170">
    <property type="entry name" value="LuxR_C_like"/>
    <property type="match status" value="1"/>
</dbReference>
<dbReference type="Pfam" id="PF13191">
    <property type="entry name" value="AAA_16"/>
    <property type="match status" value="1"/>
</dbReference>
<evidence type="ECO:0000256" key="1">
    <source>
        <dbReference type="ARBA" id="ARBA00022741"/>
    </source>
</evidence>
<feature type="region of interest" description="Disordered" evidence="3">
    <location>
        <begin position="771"/>
        <end position="793"/>
    </location>
</feature>
<protein>
    <submittedName>
        <fullName evidence="5">AAA family ATPase</fullName>
    </submittedName>
</protein>
<evidence type="ECO:0000313" key="5">
    <source>
        <dbReference type="EMBL" id="MEG3615743.1"/>
    </source>
</evidence>
<dbReference type="PANTHER" id="PTHR16305">
    <property type="entry name" value="TESTICULAR SOLUBLE ADENYLYL CYCLASE"/>
    <property type="match status" value="1"/>
</dbReference>
<evidence type="ECO:0000256" key="3">
    <source>
        <dbReference type="SAM" id="MobiDB-lite"/>
    </source>
</evidence>
<dbReference type="Gene3D" id="1.10.10.10">
    <property type="entry name" value="Winged helix-like DNA-binding domain superfamily/Winged helix DNA-binding domain"/>
    <property type="match status" value="1"/>
</dbReference>
<feature type="domain" description="HTH luxR-type" evidence="4">
    <location>
        <begin position="791"/>
        <end position="856"/>
    </location>
</feature>
<name>A0ABU7Z8N7_9MICO</name>
<dbReference type="EMBL" id="JBAGLP010000118">
    <property type="protein sequence ID" value="MEG3615743.1"/>
    <property type="molecule type" value="Genomic_DNA"/>
</dbReference>
<evidence type="ECO:0000313" key="6">
    <source>
        <dbReference type="Proteomes" id="UP001310387"/>
    </source>
</evidence>
<dbReference type="InterPro" id="IPR041664">
    <property type="entry name" value="AAA_16"/>
</dbReference>
<dbReference type="Pfam" id="PF00196">
    <property type="entry name" value="GerE"/>
    <property type="match status" value="1"/>
</dbReference>
<evidence type="ECO:0000256" key="2">
    <source>
        <dbReference type="ARBA" id="ARBA00022840"/>
    </source>
</evidence>
<dbReference type="Proteomes" id="UP001310387">
    <property type="component" value="Unassembled WGS sequence"/>
</dbReference>
<organism evidence="5 6">
    <name type="scientific">Isoptericola haloaureus</name>
    <dbReference type="NCBI Taxonomy" id="1542902"/>
    <lineage>
        <taxon>Bacteria</taxon>
        <taxon>Bacillati</taxon>
        <taxon>Actinomycetota</taxon>
        <taxon>Actinomycetes</taxon>
        <taxon>Micrococcales</taxon>
        <taxon>Promicromonosporaceae</taxon>
        <taxon>Isoptericola</taxon>
    </lineage>
</organism>
<dbReference type="SUPFAM" id="SSF52540">
    <property type="entry name" value="P-loop containing nucleoside triphosphate hydrolases"/>
    <property type="match status" value="1"/>
</dbReference>
<proteinExistence type="predicted"/>
<dbReference type="SMART" id="SM00421">
    <property type="entry name" value="HTH_LUXR"/>
    <property type="match status" value="1"/>
</dbReference>
<reference evidence="5" key="1">
    <citation type="journal article" date="2024" name="Antonie Van Leeuwenhoek">
        <title>Isoptericola haloaureus sp. nov., a dimorphic actinobacterium isolated from mangrove sediments of southeast India, implicating biosaline agricultural significance through nitrogen fixation and salt tolerance genes.</title>
        <authorList>
            <person name="Prathaban M."/>
            <person name="Prathiviraj R."/>
            <person name="Ravichandran M."/>
            <person name="Natarajan S.D."/>
            <person name="Sobanaa M."/>
            <person name="Hari Krishna Kumar S."/>
            <person name="Chandrasekar V."/>
            <person name="Selvin J."/>
        </authorList>
    </citation>
    <scope>NUCLEOTIDE SEQUENCE</scope>
    <source>
        <strain evidence="5">MP1014</strain>
    </source>
</reference>
<dbReference type="InterPro" id="IPR036388">
    <property type="entry name" value="WH-like_DNA-bd_sf"/>
</dbReference>
<dbReference type="PRINTS" id="PR00038">
    <property type="entry name" value="HTHLUXR"/>
</dbReference>
<dbReference type="Gene3D" id="1.25.40.10">
    <property type="entry name" value="Tetratricopeptide repeat domain"/>
    <property type="match status" value="1"/>
</dbReference>
<sequence length="869" mass="93034">MDLRERDTQLAALDGLLGDARTGRGAVVLVPGEAGAGKSVLLAAAERRTPWARWAWGHCESLATPRPLGPLHDVADGLGGDLAAALRRDASREELFDAAIDAVTTAEPAAPVVLVVEDVHWADEATVDLVRFLARRLRDRPAVLVLTYRDDEGSRSARTATLGEIGALPHAHRVDVPPLSPSAVADLAADAGLDPTAVFELTGGNAFFVAEVVRSGRARLPASVRDAVLARADRLGPEARRTLDTAALVGRRVPPDLLLTATDADPRAVDEMLTCAVVRSGPDGFAFRHELGRLAVAEALPAHRAREVHARILAAYEGRPEDDAIRAFHAEAAGDAPATLRHATAAAELADRLGSHREALAQYERALRAAPAGDTALRARLHDAVGVQAAHLDEIDRAVRGHETALGLWRAVGDRRREAVTLARIGSMRYREGRGRSATALLEEAAELVGDLDSAETVDVLASLAARRMLQARSAEAVELCRRVLPAAERLGLVEEQAEALNTLGCALAPLGGDWETPLRRSLDLAVEHGLAPAAARASVNLLNELVDASRYAEAERVFADGDRYCARHDLDFLRWCLRRERCRALTLTGRWDEARALCRRMVGDCPSRWNRTHVTATAAVLQAYLDPAAAAAMLEAARPAVREIGETQLRMPHAVARAETCWLAGDVSAARAALTEVAPLLDGAGPGDTARFLLWSDRLQLPHPAAAGPPPDPVAAELDGDHAAAARAWDAAGSPYGAALALSWSDDPHHLREAVDRWRRLGATAGVRATRRRARELGHRSVPAGARRATRRHPAGLTAREHEVLRLLADHRTNAEIADELVLSVRTVEHHVASVLAKLGVPTRRDAAARARRGDLLTGLDAPTAHPG</sequence>
<dbReference type="InterPro" id="IPR027417">
    <property type="entry name" value="P-loop_NTPase"/>
</dbReference>
<keyword evidence="1" id="KW-0547">Nucleotide-binding</keyword>